<dbReference type="PANTHER" id="PTHR31859">
    <property type="entry name" value="TETRATRICOPEPTIDE REPEAT PROTEIN 39 FAMILY MEMBER"/>
    <property type="match status" value="1"/>
</dbReference>
<evidence type="ECO:0008006" key="4">
    <source>
        <dbReference type="Google" id="ProtNLM"/>
    </source>
</evidence>
<comment type="caution">
    <text evidence="2">The sequence shown here is derived from an EMBL/GenBank/DDBJ whole genome shotgun (WGS) entry which is preliminary data.</text>
</comment>
<feature type="region of interest" description="Disordered" evidence="1">
    <location>
        <begin position="372"/>
        <end position="400"/>
    </location>
</feature>
<dbReference type="PANTHER" id="PTHR31859:SF1">
    <property type="entry name" value="TETRATRICOPEPTIDE REPEAT PROTEIN 39C"/>
    <property type="match status" value="1"/>
</dbReference>
<feature type="compositionally biased region" description="Basic and acidic residues" evidence="1">
    <location>
        <begin position="240"/>
        <end position="257"/>
    </location>
</feature>
<accession>A0AAD5HB55</accession>
<dbReference type="Proteomes" id="UP001206595">
    <property type="component" value="Unassembled WGS sequence"/>
</dbReference>
<sequence length="982" mass="110059">MTRSSVRSYSPPPTFQHGGYRKINNPLSTSSYCHAFTFLFFHYIALREGSSLDLTPLPSLFQSATAMFKPISSITKLTTSTLKSCAMAAASTFNSLAIHASGGDLPSQATIDFWVADTQRGLDAFFNDQFDTAQHIFTQYAAESPFHAVGYALMGYVEAMLGFETERITVALARLSEAQALAHSFAKRAKSGKDYSHHSKKTADNSSDIDVNNLDIGSDSSICFQPRSSTSSNDSDMSDQETRRSSARFEKERKERFASSKGAATELDYELLEANCMLMSATIQFLRDNWIDYMKAAYKLRKAYRMYEHMFENITGISTEKYASKLRKTMKKQQNSQSKPKLRTHRINSVPISTVDVAGRSIHPRSISPSLTATLLSASPPPTPLPTEYHPSSTSLPDNSSFFSDLTDSYKLPSPGEPPSSPSFAAILANTQFEAPKDKKSTQHPSNETIKSAKQRKRASLPLFGNECLNDFESDIRWQSGTSDLGGSNVSIATVDKALQSGVFFGVGLFALIFSLLPPKANKLLNTLGFHSSRPFALHLLHTSYSSSGLYSPLSALTLLAYYTNLSLFVHPQLLPYSLRFQDARTMLDKMKEKYPNGRIWMLVDGKLCKLEGFTRRGVETLRDARRKDSVVRVEDQNITATFSSSSKAGKVTGPSNDFPRSRMQQESMNGGMAQLQALAVYEMGWGQIWLGDYFQASETFFRLESMNNWSRAFYHYIATCCMFADEEYDKAAIEFLQIPDILRRQKQLGGRLLPNEIFAERKILGWKKKAELLDANREGHAPSPTQGGTPHGQSLNGDALRQTVVVNPLWELIYLWNGIPHVNADVLMQMKTKLQTQIAKVSDTIRQQAAYNDAQNPNLSQDGQSDAAILYLLYATVIRELGNLEESKEYLSKLIALDKQIHEDRWAIAYGMYEMAIVAAMEQNKTEEARKWVRKAENFFQGTSYHQAHAPSDLGSNNGDYDWENRLHVRCQLLLERLDEM</sequence>
<dbReference type="GO" id="GO:0005829">
    <property type="term" value="C:cytosol"/>
    <property type="evidence" value="ECO:0007669"/>
    <property type="project" value="TreeGrafter"/>
</dbReference>
<dbReference type="AlphaFoldDB" id="A0AAD5HB55"/>
<dbReference type="SUPFAM" id="SSF48452">
    <property type="entry name" value="TPR-like"/>
    <property type="match status" value="1"/>
</dbReference>
<dbReference type="InterPro" id="IPR019412">
    <property type="entry name" value="IML2/TPR_39"/>
</dbReference>
<evidence type="ECO:0000256" key="1">
    <source>
        <dbReference type="SAM" id="MobiDB-lite"/>
    </source>
</evidence>
<feature type="compositionally biased region" description="Polar residues" evidence="1">
    <location>
        <begin position="443"/>
        <end position="452"/>
    </location>
</feature>
<dbReference type="Pfam" id="PF10300">
    <property type="entry name" value="Iml2-TPR_39"/>
    <property type="match status" value="3"/>
</dbReference>
<gene>
    <name evidence="2" type="ORF">K450DRAFT_258344</name>
</gene>
<feature type="compositionally biased region" description="Polar residues" evidence="1">
    <location>
        <begin position="218"/>
        <end position="227"/>
    </location>
</feature>
<name>A0AAD5HB55_UMBRA</name>
<dbReference type="GO" id="GO:0005741">
    <property type="term" value="C:mitochondrial outer membrane"/>
    <property type="evidence" value="ECO:0007669"/>
    <property type="project" value="TreeGrafter"/>
</dbReference>
<protein>
    <recommendedName>
        <fullName evidence="4">Inclusion body clearance protein IML2</fullName>
    </recommendedName>
</protein>
<keyword evidence="3" id="KW-1185">Reference proteome</keyword>
<proteinExistence type="predicted"/>
<dbReference type="RefSeq" id="XP_051441170.1">
    <property type="nucleotide sequence ID" value="XM_051591824.1"/>
</dbReference>
<feature type="region of interest" description="Disordered" evidence="1">
    <location>
        <begin position="435"/>
        <end position="456"/>
    </location>
</feature>
<dbReference type="EMBL" id="MU620961">
    <property type="protein sequence ID" value="KAI8576166.1"/>
    <property type="molecule type" value="Genomic_DNA"/>
</dbReference>
<feature type="region of interest" description="Disordered" evidence="1">
    <location>
        <begin position="192"/>
        <end position="257"/>
    </location>
</feature>
<dbReference type="Gene3D" id="1.25.40.10">
    <property type="entry name" value="Tetratricopeptide repeat domain"/>
    <property type="match status" value="1"/>
</dbReference>
<dbReference type="GeneID" id="75917167"/>
<reference evidence="2" key="2">
    <citation type="journal article" date="2022" name="Proc. Natl. Acad. Sci. U.S.A.">
        <title>Diploid-dominant life cycles characterize the early evolution of Fungi.</title>
        <authorList>
            <person name="Amses K.R."/>
            <person name="Simmons D.R."/>
            <person name="Longcore J.E."/>
            <person name="Mondo S.J."/>
            <person name="Seto K."/>
            <person name="Jeronimo G.H."/>
            <person name="Bonds A.E."/>
            <person name="Quandt C.A."/>
            <person name="Davis W.J."/>
            <person name="Chang Y."/>
            <person name="Federici B.A."/>
            <person name="Kuo A."/>
            <person name="LaButti K."/>
            <person name="Pangilinan J."/>
            <person name="Andreopoulos W."/>
            <person name="Tritt A."/>
            <person name="Riley R."/>
            <person name="Hundley H."/>
            <person name="Johnson J."/>
            <person name="Lipzen A."/>
            <person name="Barry K."/>
            <person name="Lang B.F."/>
            <person name="Cuomo C.A."/>
            <person name="Buchler N.E."/>
            <person name="Grigoriev I.V."/>
            <person name="Spatafora J.W."/>
            <person name="Stajich J.E."/>
            <person name="James T.Y."/>
        </authorList>
    </citation>
    <scope>NUCLEOTIDE SEQUENCE</scope>
    <source>
        <strain evidence="2">AG</strain>
    </source>
</reference>
<feature type="compositionally biased region" description="Basic and acidic residues" evidence="1">
    <location>
        <begin position="192"/>
        <end position="203"/>
    </location>
</feature>
<evidence type="ECO:0000313" key="2">
    <source>
        <dbReference type="EMBL" id="KAI8576166.1"/>
    </source>
</evidence>
<reference evidence="2" key="1">
    <citation type="submission" date="2021-06" db="EMBL/GenBank/DDBJ databases">
        <authorList>
            <consortium name="DOE Joint Genome Institute"/>
            <person name="Mondo S.J."/>
            <person name="Amses K.R."/>
            <person name="Simmons D.R."/>
            <person name="Longcore J.E."/>
            <person name="Seto K."/>
            <person name="Alves G.H."/>
            <person name="Bonds A.E."/>
            <person name="Quandt C.A."/>
            <person name="Davis W.J."/>
            <person name="Chang Y."/>
            <person name="Letcher P.M."/>
            <person name="Powell M.J."/>
            <person name="Kuo A."/>
            <person name="Labutti K."/>
            <person name="Pangilinan J."/>
            <person name="Andreopoulos W."/>
            <person name="Tritt A."/>
            <person name="Riley R."/>
            <person name="Hundley H."/>
            <person name="Johnson J."/>
            <person name="Lipzen A."/>
            <person name="Barry K."/>
            <person name="Berbee M.L."/>
            <person name="Buchler N.E."/>
            <person name="Grigoriev I.V."/>
            <person name="Spatafora J.W."/>
            <person name="Stajich J.E."/>
            <person name="James T.Y."/>
        </authorList>
    </citation>
    <scope>NUCLEOTIDE SEQUENCE</scope>
    <source>
        <strain evidence="2">AG</strain>
    </source>
</reference>
<feature type="compositionally biased region" description="Polar residues" evidence="1">
    <location>
        <begin position="390"/>
        <end position="400"/>
    </location>
</feature>
<organism evidence="2 3">
    <name type="scientific">Umbelopsis ramanniana AG</name>
    <dbReference type="NCBI Taxonomy" id="1314678"/>
    <lineage>
        <taxon>Eukaryota</taxon>
        <taxon>Fungi</taxon>
        <taxon>Fungi incertae sedis</taxon>
        <taxon>Mucoromycota</taxon>
        <taxon>Mucoromycotina</taxon>
        <taxon>Umbelopsidomycetes</taxon>
        <taxon>Umbelopsidales</taxon>
        <taxon>Umbelopsidaceae</taxon>
        <taxon>Umbelopsis</taxon>
    </lineage>
</organism>
<dbReference type="InterPro" id="IPR011990">
    <property type="entry name" value="TPR-like_helical_dom_sf"/>
</dbReference>
<dbReference type="GO" id="GO:0005634">
    <property type="term" value="C:nucleus"/>
    <property type="evidence" value="ECO:0007669"/>
    <property type="project" value="TreeGrafter"/>
</dbReference>
<evidence type="ECO:0000313" key="3">
    <source>
        <dbReference type="Proteomes" id="UP001206595"/>
    </source>
</evidence>